<evidence type="ECO:0000313" key="9">
    <source>
        <dbReference type="Proteomes" id="UP000308768"/>
    </source>
</evidence>
<dbReference type="SUPFAM" id="SSF56112">
    <property type="entry name" value="Protein kinase-like (PK-like)"/>
    <property type="match status" value="1"/>
</dbReference>
<dbReference type="STRING" id="331657.A0A4U0X3A7"/>
<comment type="similarity">
    <text evidence="5">Belongs to the protein kinase superfamily. Ser/Thr protein kinase family. GCN2 subfamily.</text>
</comment>
<feature type="domain" description="Protein kinase" evidence="7">
    <location>
        <begin position="220"/>
        <end position="513"/>
    </location>
</feature>
<dbReference type="OrthoDB" id="5979581at2759"/>
<dbReference type="InterPro" id="IPR050339">
    <property type="entry name" value="CC_SR_Kinase"/>
</dbReference>
<dbReference type="InterPro" id="IPR000719">
    <property type="entry name" value="Prot_kinase_dom"/>
</dbReference>
<dbReference type="SMART" id="SM00220">
    <property type="entry name" value="S_TKc"/>
    <property type="match status" value="1"/>
</dbReference>
<evidence type="ECO:0000259" key="7">
    <source>
        <dbReference type="PROSITE" id="PS50011"/>
    </source>
</evidence>
<feature type="compositionally biased region" description="Polar residues" evidence="6">
    <location>
        <begin position="518"/>
        <end position="541"/>
    </location>
</feature>
<sequence length="705" mass="78323">AELFQKSAYFVEHDDSDFGIEQEKRVFRLKDGKTWSVWSVGVGDLIRTKLAELDFASPIEAPSGGEQQTSLRMGDQGRMEADGSHYLTVDFFMGIRPHWQLIRKLNDGTGSVPSGLWKGFNEEYFPIGGYHPAGYPFLSWEEESTETGVDELVGHMLATKYAEMDLAELIRRLLAFVAHTNTHYINEPVLSQYCLTPAEDSAAIMIQEGAEFVGESGKKYLAVSSLGQSNVWTAVDADTPTDIYVIKEPGVSDDRTGWPEFQQEMIMHELFKGCPSIRQQVDRILPASKADPPRIVLEIFENTVWTARAKRPFTAAELKSVTRSTLVGLRDIHAKGLVYADLKMENILINGFNVTSEDSSSLVTKLGDLGLVMYPAKGKVQPVSYRAPEVYFKDEITQAADIWSWALIFCHLVEAQTSFGDTGIYDDLYRGTMQAREQAVRYAIMNDYDLRNVGYYKDCVLPMRDAEHVTGNHWDQLRKGGISEHDIEFLQWVLNPDPTQRPTAQAILDRDWLENIGKTNSSGEKAQRPQVQTRPSTSWSPYVSEAPTPSLEEGESTTYLDYGKELAQKAVSTFESYIHQGKEAVFGADTTTSDANASTSDTTQGSTNGTLLPHAKSEQYTEDTPVTAHSKTPSTNGALVQRTESQQYTNGAVQADPSDEASVAPGSTATHGLERSAEAETRDARRPALATYLSYERMNGANRPD</sequence>
<reference evidence="8 9" key="1">
    <citation type="submission" date="2017-03" db="EMBL/GenBank/DDBJ databases">
        <title>Genomes of endolithic fungi from Antarctica.</title>
        <authorList>
            <person name="Coleine C."/>
            <person name="Masonjones S."/>
            <person name="Stajich J.E."/>
        </authorList>
    </citation>
    <scope>NUCLEOTIDE SEQUENCE [LARGE SCALE GENOMIC DNA]</scope>
    <source>
        <strain evidence="8 9">CCFEE 5187</strain>
    </source>
</reference>
<dbReference type="GO" id="GO:0005524">
    <property type="term" value="F:ATP binding"/>
    <property type="evidence" value="ECO:0007669"/>
    <property type="project" value="UniProtKB-KW"/>
</dbReference>
<dbReference type="InterPro" id="IPR011009">
    <property type="entry name" value="Kinase-like_dom_sf"/>
</dbReference>
<protein>
    <recommendedName>
        <fullName evidence="7">Protein kinase domain-containing protein</fullName>
    </recommendedName>
</protein>
<organism evidence="8 9">
    <name type="scientific">Cryomyces minteri</name>
    <dbReference type="NCBI Taxonomy" id="331657"/>
    <lineage>
        <taxon>Eukaryota</taxon>
        <taxon>Fungi</taxon>
        <taxon>Dikarya</taxon>
        <taxon>Ascomycota</taxon>
        <taxon>Pezizomycotina</taxon>
        <taxon>Dothideomycetes</taxon>
        <taxon>Dothideomycetes incertae sedis</taxon>
        <taxon>Cryomyces</taxon>
    </lineage>
</organism>
<dbReference type="PROSITE" id="PS50011">
    <property type="entry name" value="PROTEIN_KINASE_DOM"/>
    <property type="match status" value="1"/>
</dbReference>
<keyword evidence="2" id="KW-0547">Nucleotide-binding</keyword>
<feature type="non-terminal residue" evidence="8">
    <location>
        <position position="1"/>
    </location>
</feature>
<accession>A0A4U0X3A7</accession>
<name>A0A4U0X3A7_9PEZI</name>
<dbReference type="PANTHER" id="PTHR11042:SF190">
    <property type="entry name" value="MITOSIS INHIBITOR PROTEIN KINASE MIK1"/>
    <property type="match status" value="1"/>
</dbReference>
<dbReference type="Gene3D" id="1.10.510.10">
    <property type="entry name" value="Transferase(Phosphotransferase) domain 1"/>
    <property type="match status" value="1"/>
</dbReference>
<dbReference type="GO" id="GO:0004672">
    <property type="term" value="F:protein kinase activity"/>
    <property type="evidence" value="ECO:0007669"/>
    <property type="project" value="InterPro"/>
</dbReference>
<evidence type="ECO:0000256" key="3">
    <source>
        <dbReference type="ARBA" id="ARBA00022777"/>
    </source>
</evidence>
<keyword evidence="3" id="KW-0418">Kinase</keyword>
<feature type="compositionally biased region" description="Low complexity" evidence="6">
    <location>
        <begin position="591"/>
        <end position="603"/>
    </location>
</feature>
<feature type="region of interest" description="Disordered" evidence="6">
    <location>
        <begin position="591"/>
        <end position="705"/>
    </location>
</feature>
<feature type="compositionally biased region" description="Polar residues" evidence="6">
    <location>
        <begin position="622"/>
        <end position="652"/>
    </location>
</feature>
<comment type="caution">
    <text evidence="8">The sequence shown here is derived from an EMBL/GenBank/DDBJ whole genome shotgun (WGS) entry which is preliminary data.</text>
</comment>
<evidence type="ECO:0000256" key="6">
    <source>
        <dbReference type="SAM" id="MobiDB-lite"/>
    </source>
</evidence>
<keyword evidence="9" id="KW-1185">Reference proteome</keyword>
<dbReference type="AlphaFoldDB" id="A0A4U0X3A7"/>
<evidence type="ECO:0000256" key="2">
    <source>
        <dbReference type="ARBA" id="ARBA00022741"/>
    </source>
</evidence>
<dbReference type="PROSITE" id="PS00108">
    <property type="entry name" value="PROTEIN_KINASE_ST"/>
    <property type="match status" value="1"/>
</dbReference>
<dbReference type="GO" id="GO:0005737">
    <property type="term" value="C:cytoplasm"/>
    <property type="evidence" value="ECO:0007669"/>
    <property type="project" value="TreeGrafter"/>
</dbReference>
<dbReference type="PANTHER" id="PTHR11042">
    <property type="entry name" value="EUKARYOTIC TRANSLATION INITIATION FACTOR 2-ALPHA KINASE EIF2-ALPHA KINASE -RELATED"/>
    <property type="match status" value="1"/>
</dbReference>
<feature type="region of interest" description="Disordered" evidence="6">
    <location>
        <begin position="518"/>
        <end position="555"/>
    </location>
</feature>
<evidence type="ECO:0000256" key="4">
    <source>
        <dbReference type="ARBA" id="ARBA00022840"/>
    </source>
</evidence>
<dbReference type="InterPro" id="IPR008271">
    <property type="entry name" value="Ser/Thr_kinase_AS"/>
</dbReference>
<keyword evidence="1" id="KW-0808">Transferase</keyword>
<dbReference type="GO" id="GO:0005634">
    <property type="term" value="C:nucleus"/>
    <property type="evidence" value="ECO:0007669"/>
    <property type="project" value="TreeGrafter"/>
</dbReference>
<feature type="compositionally biased region" description="Basic and acidic residues" evidence="6">
    <location>
        <begin position="672"/>
        <end position="686"/>
    </location>
</feature>
<keyword evidence="4" id="KW-0067">ATP-binding</keyword>
<proteinExistence type="inferred from homology"/>
<evidence type="ECO:0000313" key="8">
    <source>
        <dbReference type="EMBL" id="TKA70820.1"/>
    </source>
</evidence>
<gene>
    <name evidence="8" type="ORF">B0A49_10317</name>
</gene>
<dbReference type="Proteomes" id="UP000308768">
    <property type="component" value="Unassembled WGS sequence"/>
</dbReference>
<dbReference type="EMBL" id="NAJN01000614">
    <property type="protein sequence ID" value="TKA70820.1"/>
    <property type="molecule type" value="Genomic_DNA"/>
</dbReference>
<evidence type="ECO:0000256" key="1">
    <source>
        <dbReference type="ARBA" id="ARBA00022679"/>
    </source>
</evidence>
<dbReference type="Pfam" id="PF00069">
    <property type="entry name" value="Pkinase"/>
    <property type="match status" value="1"/>
</dbReference>
<evidence type="ECO:0000256" key="5">
    <source>
        <dbReference type="ARBA" id="ARBA00037982"/>
    </source>
</evidence>